<dbReference type="PANTHER" id="PTHR37524:SF2">
    <property type="entry name" value="RIBOSOMAL RNA METHYLTRANSFERASE FTSJ DOMAIN-CONTAINING PROTEIN"/>
    <property type="match status" value="1"/>
</dbReference>
<dbReference type="SUPFAM" id="SSF53335">
    <property type="entry name" value="S-adenosyl-L-methionine-dependent methyltransferases"/>
    <property type="match status" value="1"/>
</dbReference>
<dbReference type="InterPro" id="IPR029063">
    <property type="entry name" value="SAM-dependent_MTases_sf"/>
</dbReference>
<dbReference type="InterPro" id="IPR002877">
    <property type="entry name" value="RNA_MeTrfase_FtsJ_dom"/>
</dbReference>
<evidence type="ECO:0000313" key="2">
    <source>
        <dbReference type="EMBL" id="KAL0477541.1"/>
    </source>
</evidence>
<dbReference type="GO" id="GO:0008168">
    <property type="term" value="F:methyltransferase activity"/>
    <property type="evidence" value="ECO:0007669"/>
    <property type="project" value="InterPro"/>
</dbReference>
<sequence>MNVVDHLPNGRRELNSRACVYCTPTNGEHSRLCVAHMIPQIILRIVGNKKKRVTDFLEHRYKDILIIPTQKYDDLIFIRYDNWENLVPSIRDDIVINRAIISISPCVYSTKDINELSLIKCNPAHVYKLQVFPRKLTENIIDNILPSEVNLDPKNFTHLICITFAYERYHYAIVKKEILVSDKDTSVDPDDVISRAYHKIAETFAIESSFKIKEGMKALDVGASPGGWSSYLAMNKISTLSIDPGDLQVTHPLICHIKKRIEDCFHEIELFGPIDILVCDMNIHPLNVAKTMLQILPYLSEEAILIVTAKEVEHYRSKKLVGIMSRMLGVGYDDIKSYFLISNGKERTVTARKKSNASFDEIQKVIEEQEKTEQDNMTSVV</sequence>
<organism evidence="2 3">
    <name type="scientific">Acrasis kona</name>
    <dbReference type="NCBI Taxonomy" id="1008807"/>
    <lineage>
        <taxon>Eukaryota</taxon>
        <taxon>Discoba</taxon>
        <taxon>Heterolobosea</taxon>
        <taxon>Tetramitia</taxon>
        <taxon>Eutetramitia</taxon>
        <taxon>Acrasidae</taxon>
        <taxon>Acrasis</taxon>
    </lineage>
</organism>
<comment type="caution">
    <text evidence="2">The sequence shown here is derived from an EMBL/GenBank/DDBJ whole genome shotgun (WGS) entry which is preliminary data.</text>
</comment>
<accession>A0AAW2YKT5</accession>
<evidence type="ECO:0000313" key="3">
    <source>
        <dbReference type="Proteomes" id="UP001431209"/>
    </source>
</evidence>
<reference evidence="2 3" key="1">
    <citation type="submission" date="2024-03" db="EMBL/GenBank/DDBJ databases">
        <title>The Acrasis kona genome and developmental transcriptomes reveal deep origins of eukaryotic multicellular pathways.</title>
        <authorList>
            <person name="Sheikh S."/>
            <person name="Fu C.-J."/>
            <person name="Brown M.W."/>
            <person name="Baldauf S.L."/>
        </authorList>
    </citation>
    <scope>NUCLEOTIDE SEQUENCE [LARGE SCALE GENOMIC DNA]</scope>
    <source>
        <strain evidence="2 3">ATCC MYA-3509</strain>
    </source>
</reference>
<dbReference type="Proteomes" id="UP001431209">
    <property type="component" value="Unassembled WGS sequence"/>
</dbReference>
<evidence type="ECO:0000259" key="1">
    <source>
        <dbReference type="Pfam" id="PF01728"/>
    </source>
</evidence>
<feature type="domain" description="Ribosomal RNA methyltransferase FtsJ" evidence="1">
    <location>
        <begin position="193"/>
        <end position="294"/>
    </location>
</feature>
<dbReference type="Pfam" id="PF01728">
    <property type="entry name" value="FtsJ"/>
    <property type="match status" value="1"/>
</dbReference>
<gene>
    <name evidence="2" type="ORF">AKO1_010833</name>
</gene>
<dbReference type="GO" id="GO:0032259">
    <property type="term" value="P:methylation"/>
    <property type="evidence" value="ECO:0007669"/>
    <property type="project" value="InterPro"/>
</dbReference>
<dbReference type="AlphaFoldDB" id="A0AAW2YKT5"/>
<proteinExistence type="predicted"/>
<dbReference type="Gene3D" id="3.40.50.150">
    <property type="entry name" value="Vaccinia Virus protein VP39"/>
    <property type="match status" value="1"/>
</dbReference>
<protein>
    <recommendedName>
        <fullName evidence="1">Ribosomal RNA methyltransferase FtsJ domain-containing protein</fullName>
    </recommendedName>
</protein>
<name>A0AAW2YKT5_9EUKA</name>
<keyword evidence="3" id="KW-1185">Reference proteome</keyword>
<dbReference type="EMBL" id="JAOPGA020000191">
    <property type="protein sequence ID" value="KAL0477541.1"/>
    <property type="molecule type" value="Genomic_DNA"/>
</dbReference>
<dbReference type="PANTHER" id="PTHR37524">
    <property type="entry name" value="RIBOSOMAL RNA LARGE SUBUNIT METHYLTRANSFERASE M"/>
    <property type="match status" value="1"/>
</dbReference>